<keyword evidence="19" id="KW-1185">Reference proteome</keyword>
<dbReference type="OrthoDB" id="9786919at2"/>
<evidence type="ECO:0000313" key="19">
    <source>
        <dbReference type="Proteomes" id="UP000267798"/>
    </source>
</evidence>
<keyword evidence="10 18" id="KW-0418">Kinase</keyword>
<dbReference type="InterPro" id="IPR003661">
    <property type="entry name" value="HisK_dim/P_dom"/>
</dbReference>
<keyword evidence="8 15" id="KW-0812">Transmembrane</keyword>
<dbReference type="InterPro" id="IPR003594">
    <property type="entry name" value="HATPase_dom"/>
</dbReference>
<dbReference type="InterPro" id="IPR005467">
    <property type="entry name" value="His_kinase_dom"/>
</dbReference>
<evidence type="ECO:0000256" key="12">
    <source>
        <dbReference type="ARBA" id="ARBA00022989"/>
    </source>
</evidence>
<keyword evidence="5" id="KW-1003">Cell membrane</keyword>
<keyword evidence="14 15" id="KW-0472">Membrane</keyword>
<evidence type="ECO:0000256" key="4">
    <source>
        <dbReference type="ARBA" id="ARBA00015735"/>
    </source>
</evidence>
<dbReference type="PRINTS" id="PR00344">
    <property type="entry name" value="BCTRLSENSOR"/>
</dbReference>
<dbReference type="PROSITE" id="PS50885">
    <property type="entry name" value="HAMP"/>
    <property type="match status" value="1"/>
</dbReference>
<dbReference type="InterPro" id="IPR036890">
    <property type="entry name" value="HATPase_C_sf"/>
</dbReference>
<dbReference type="SUPFAM" id="SSF47384">
    <property type="entry name" value="Homodimeric domain of signal transducing histidine kinase"/>
    <property type="match status" value="1"/>
</dbReference>
<dbReference type="InterPro" id="IPR050398">
    <property type="entry name" value="HssS/ArlS-like"/>
</dbReference>
<reference evidence="18 19" key="1">
    <citation type="submission" date="2018-09" db="EMBL/GenBank/DDBJ databases">
        <title>Paenibacillus aracenensis nov. sp. isolated from a cave in southern Spain.</title>
        <authorList>
            <person name="Jurado V."/>
            <person name="Gutierrez-Patricio S."/>
            <person name="Gonzalez-Pimentel J.L."/>
            <person name="Miller A.Z."/>
            <person name="Laiz L."/>
            <person name="Saiz-Jimenez C."/>
        </authorList>
    </citation>
    <scope>NUCLEOTIDE SEQUENCE [LARGE SCALE GENOMIC DNA]</scope>
    <source>
        <strain evidence="18 19">JCM 19203</strain>
    </source>
</reference>
<dbReference type="PROSITE" id="PS50109">
    <property type="entry name" value="HIS_KIN"/>
    <property type="match status" value="1"/>
</dbReference>
<dbReference type="Pfam" id="PF02518">
    <property type="entry name" value="HATPase_c"/>
    <property type="match status" value="1"/>
</dbReference>
<dbReference type="Pfam" id="PF00512">
    <property type="entry name" value="HisKA"/>
    <property type="match status" value="1"/>
</dbReference>
<feature type="transmembrane region" description="Helical" evidence="15">
    <location>
        <begin position="20"/>
        <end position="39"/>
    </location>
</feature>
<evidence type="ECO:0000256" key="2">
    <source>
        <dbReference type="ARBA" id="ARBA00004651"/>
    </source>
</evidence>
<keyword evidence="9" id="KW-0547">Nucleotide-binding</keyword>
<dbReference type="PANTHER" id="PTHR45528:SF12">
    <property type="entry name" value="SENSOR HISTIDINE KINASE ARSS"/>
    <property type="match status" value="1"/>
</dbReference>
<dbReference type="Proteomes" id="UP000267798">
    <property type="component" value="Unassembled WGS sequence"/>
</dbReference>
<evidence type="ECO:0000256" key="6">
    <source>
        <dbReference type="ARBA" id="ARBA00022553"/>
    </source>
</evidence>
<feature type="domain" description="HAMP" evidence="17">
    <location>
        <begin position="188"/>
        <end position="241"/>
    </location>
</feature>
<evidence type="ECO:0000259" key="17">
    <source>
        <dbReference type="PROSITE" id="PS50885"/>
    </source>
</evidence>
<dbReference type="EC" id="2.7.13.3" evidence="3"/>
<comment type="catalytic activity">
    <reaction evidence="1">
        <text>ATP + protein L-histidine = ADP + protein N-phospho-L-histidine.</text>
        <dbReference type="EC" id="2.7.13.3"/>
    </reaction>
</comment>
<evidence type="ECO:0000259" key="16">
    <source>
        <dbReference type="PROSITE" id="PS50109"/>
    </source>
</evidence>
<protein>
    <recommendedName>
        <fullName evidence="4">Signal transduction histidine-protein kinase ArlS</fullName>
        <ecNumber evidence="3">2.7.13.3</ecNumber>
    </recommendedName>
</protein>
<sequence length="468" mass="52237">MSRIGHFYAKVPIHWKLTIWASLLLCGLFAASNLIQFVFVDKWMAKQEQHRMEQDMKELLNLLLSKEVRIGEGDHTDIRHYLERANRRDGMIRILTEGGTPIIVTADNMPTAMVQAGLPSGSRMDTHYADGMLISRSPITIFDFRGTVEIVRSVEDIEGLISAFYRIMVICCLVAIMVSVLGGRLVARQLIKPLRSMNETIRKVKQNGLQERMAPGASKDDISALKMMFNDMMDEVERSFLQQKQFVEDASHELRTPIAVMEGHLALLRRWGKHNPEVLDESLRISMEELTRLKSLVEELLTLSRAEKLEENATVERCGTPVALLNAVVGKMGVAHPSFSFKLEAEELDGISLAIGDSHLEGVLRIVLDNAVKYSGDSREVTVLAERHEGKAIISIADKGIGIEEKDLPYIWDRFYRADKSRSGGKLGYGLGLPIAKRIMHSVQGTISVDNHPSGGTVAILTIPVTPD</sequence>
<dbReference type="Pfam" id="PF18719">
    <property type="entry name" value="ArlS_N"/>
    <property type="match status" value="1"/>
</dbReference>
<comment type="subcellular location">
    <subcellularLocation>
        <location evidence="2">Cell membrane</location>
        <topology evidence="2">Multi-pass membrane protein</topology>
    </subcellularLocation>
</comment>
<evidence type="ECO:0000256" key="9">
    <source>
        <dbReference type="ARBA" id="ARBA00022741"/>
    </source>
</evidence>
<dbReference type="FunFam" id="1.10.287.130:FF:000001">
    <property type="entry name" value="Two-component sensor histidine kinase"/>
    <property type="match status" value="1"/>
</dbReference>
<dbReference type="Pfam" id="PF00672">
    <property type="entry name" value="HAMP"/>
    <property type="match status" value="1"/>
</dbReference>
<dbReference type="PANTHER" id="PTHR45528">
    <property type="entry name" value="SENSOR HISTIDINE KINASE CPXA"/>
    <property type="match status" value="1"/>
</dbReference>
<gene>
    <name evidence="18" type="ORF">D3P09_06625</name>
</gene>
<keyword evidence="6" id="KW-0597">Phosphoprotein</keyword>
<evidence type="ECO:0000256" key="15">
    <source>
        <dbReference type="SAM" id="Phobius"/>
    </source>
</evidence>
<dbReference type="AlphaFoldDB" id="A0A3A6PI93"/>
<keyword evidence="11" id="KW-0067">ATP-binding</keyword>
<dbReference type="CDD" id="cd00082">
    <property type="entry name" value="HisKA"/>
    <property type="match status" value="1"/>
</dbReference>
<dbReference type="SUPFAM" id="SSF158472">
    <property type="entry name" value="HAMP domain-like"/>
    <property type="match status" value="1"/>
</dbReference>
<dbReference type="SUPFAM" id="SSF55874">
    <property type="entry name" value="ATPase domain of HSP90 chaperone/DNA topoisomerase II/histidine kinase"/>
    <property type="match status" value="1"/>
</dbReference>
<dbReference type="SMART" id="SM00388">
    <property type="entry name" value="HisKA"/>
    <property type="match status" value="1"/>
</dbReference>
<dbReference type="Gene3D" id="3.30.565.10">
    <property type="entry name" value="Histidine kinase-like ATPase, C-terminal domain"/>
    <property type="match status" value="1"/>
</dbReference>
<dbReference type="InterPro" id="IPR041610">
    <property type="entry name" value="ArlS_N"/>
</dbReference>
<dbReference type="SMART" id="SM00387">
    <property type="entry name" value="HATPase_c"/>
    <property type="match status" value="1"/>
</dbReference>
<evidence type="ECO:0000256" key="7">
    <source>
        <dbReference type="ARBA" id="ARBA00022679"/>
    </source>
</evidence>
<keyword evidence="12 15" id="KW-1133">Transmembrane helix</keyword>
<evidence type="ECO:0000256" key="3">
    <source>
        <dbReference type="ARBA" id="ARBA00012438"/>
    </source>
</evidence>
<organism evidence="18 19">
    <name type="scientific">Paenibacillus pinisoli</name>
    <dbReference type="NCBI Taxonomy" id="1276110"/>
    <lineage>
        <taxon>Bacteria</taxon>
        <taxon>Bacillati</taxon>
        <taxon>Bacillota</taxon>
        <taxon>Bacilli</taxon>
        <taxon>Bacillales</taxon>
        <taxon>Paenibacillaceae</taxon>
        <taxon>Paenibacillus</taxon>
    </lineage>
</organism>
<dbReference type="GO" id="GO:0005886">
    <property type="term" value="C:plasma membrane"/>
    <property type="evidence" value="ECO:0007669"/>
    <property type="project" value="UniProtKB-SubCell"/>
</dbReference>
<comment type="caution">
    <text evidence="18">The sequence shown here is derived from an EMBL/GenBank/DDBJ whole genome shotgun (WGS) entry which is preliminary data.</text>
</comment>
<feature type="domain" description="Histidine kinase" evidence="16">
    <location>
        <begin position="249"/>
        <end position="467"/>
    </location>
</feature>
<evidence type="ECO:0000256" key="14">
    <source>
        <dbReference type="ARBA" id="ARBA00023136"/>
    </source>
</evidence>
<dbReference type="Gene3D" id="1.10.287.130">
    <property type="match status" value="1"/>
</dbReference>
<accession>A0A3A6PI93</accession>
<dbReference type="CDD" id="cd06225">
    <property type="entry name" value="HAMP"/>
    <property type="match status" value="1"/>
</dbReference>
<dbReference type="InterPro" id="IPR003660">
    <property type="entry name" value="HAMP_dom"/>
</dbReference>
<dbReference type="GO" id="GO:0005524">
    <property type="term" value="F:ATP binding"/>
    <property type="evidence" value="ECO:0007669"/>
    <property type="project" value="UniProtKB-KW"/>
</dbReference>
<dbReference type="InterPro" id="IPR004358">
    <property type="entry name" value="Sig_transdc_His_kin-like_C"/>
</dbReference>
<name>A0A3A6PI93_9BACL</name>
<feature type="transmembrane region" description="Helical" evidence="15">
    <location>
        <begin position="163"/>
        <end position="187"/>
    </location>
</feature>
<dbReference type="EMBL" id="QXQB01000001">
    <property type="protein sequence ID" value="RJX41632.1"/>
    <property type="molecule type" value="Genomic_DNA"/>
</dbReference>
<dbReference type="InterPro" id="IPR036097">
    <property type="entry name" value="HisK_dim/P_sf"/>
</dbReference>
<evidence type="ECO:0000256" key="13">
    <source>
        <dbReference type="ARBA" id="ARBA00023012"/>
    </source>
</evidence>
<evidence type="ECO:0000256" key="11">
    <source>
        <dbReference type="ARBA" id="ARBA00022840"/>
    </source>
</evidence>
<keyword evidence="13" id="KW-0902">Two-component regulatory system</keyword>
<proteinExistence type="predicted"/>
<evidence type="ECO:0000256" key="1">
    <source>
        <dbReference type="ARBA" id="ARBA00000085"/>
    </source>
</evidence>
<evidence type="ECO:0000256" key="10">
    <source>
        <dbReference type="ARBA" id="ARBA00022777"/>
    </source>
</evidence>
<dbReference type="RefSeq" id="WP_120108186.1">
    <property type="nucleotide sequence ID" value="NZ_QXQB01000001.1"/>
</dbReference>
<keyword evidence="7" id="KW-0808">Transferase</keyword>
<evidence type="ECO:0000313" key="18">
    <source>
        <dbReference type="EMBL" id="RJX41632.1"/>
    </source>
</evidence>
<evidence type="ECO:0000256" key="5">
    <source>
        <dbReference type="ARBA" id="ARBA00022475"/>
    </source>
</evidence>
<dbReference type="GO" id="GO:0000155">
    <property type="term" value="F:phosphorelay sensor kinase activity"/>
    <property type="evidence" value="ECO:0007669"/>
    <property type="project" value="InterPro"/>
</dbReference>
<dbReference type="Gene3D" id="6.10.340.10">
    <property type="match status" value="1"/>
</dbReference>
<dbReference type="SMART" id="SM00304">
    <property type="entry name" value="HAMP"/>
    <property type="match status" value="1"/>
</dbReference>
<evidence type="ECO:0000256" key="8">
    <source>
        <dbReference type="ARBA" id="ARBA00022692"/>
    </source>
</evidence>